<dbReference type="PANTHER" id="PTHR21310">
    <property type="entry name" value="AMINOGLYCOSIDE PHOSPHOTRANSFERASE-RELATED-RELATED"/>
    <property type="match status" value="1"/>
</dbReference>
<dbReference type="OrthoDB" id="2906425at2759"/>
<dbReference type="InterPro" id="IPR051678">
    <property type="entry name" value="AGP_Transferase"/>
</dbReference>
<dbReference type="Pfam" id="PF01636">
    <property type="entry name" value="APH"/>
    <property type="match status" value="1"/>
</dbReference>
<dbReference type="InterPro" id="IPR002575">
    <property type="entry name" value="Aminoglycoside_PTrfase"/>
</dbReference>
<evidence type="ECO:0000259" key="1">
    <source>
        <dbReference type="Pfam" id="PF01636"/>
    </source>
</evidence>
<accession>A0A2S7YKE2</accession>
<protein>
    <recommendedName>
        <fullName evidence="1">Aminoglycoside phosphotransferase domain-containing protein</fullName>
    </recommendedName>
</protein>
<dbReference type="EMBL" id="JRHA01000006">
    <property type="protein sequence ID" value="PQK16636.1"/>
    <property type="molecule type" value="Genomic_DNA"/>
</dbReference>
<gene>
    <name evidence="2" type="ORF">BB8028_0006g09550</name>
</gene>
<name>A0A2S7YKE2_BEABA</name>
<dbReference type="Proteomes" id="UP000237441">
    <property type="component" value="Unassembled WGS sequence"/>
</dbReference>
<dbReference type="PANTHER" id="PTHR21310:SF37">
    <property type="entry name" value="AMINOGLYCOSIDE PHOSPHOTRANSFERASE DOMAIN-CONTAINING PROTEIN"/>
    <property type="match status" value="1"/>
</dbReference>
<dbReference type="InterPro" id="IPR011009">
    <property type="entry name" value="Kinase-like_dom_sf"/>
</dbReference>
<evidence type="ECO:0000313" key="3">
    <source>
        <dbReference type="Proteomes" id="UP000237441"/>
    </source>
</evidence>
<evidence type="ECO:0000313" key="2">
    <source>
        <dbReference type="EMBL" id="PQK16636.1"/>
    </source>
</evidence>
<dbReference type="SUPFAM" id="SSF56112">
    <property type="entry name" value="Protein kinase-like (PK-like)"/>
    <property type="match status" value="1"/>
</dbReference>
<organism evidence="2 3">
    <name type="scientific">Beauveria bassiana</name>
    <name type="common">White muscardine disease fungus</name>
    <name type="synonym">Tritirachium shiotae</name>
    <dbReference type="NCBI Taxonomy" id="176275"/>
    <lineage>
        <taxon>Eukaryota</taxon>
        <taxon>Fungi</taxon>
        <taxon>Dikarya</taxon>
        <taxon>Ascomycota</taxon>
        <taxon>Pezizomycotina</taxon>
        <taxon>Sordariomycetes</taxon>
        <taxon>Hypocreomycetidae</taxon>
        <taxon>Hypocreales</taxon>
        <taxon>Cordycipitaceae</taxon>
        <taxon>Beauveria</taxon>
    </lineage>
</organism>
<comment type="caution">
    <text evidence="2">The sequence shown here is derived from an EMBL/GenBank/DDBJ whole genome shotgun (WGS) entry which is preliminary data.</text>
</comment>
<reference evidence="2 3" key="1">
    <citation type="submission" date="2016-07" db="EMBL/GenBank/DDBJ databases">
        <title>Comparative genomics of the entomopathogenic fungus Beauveria bassiana.</title>
        <authorList>
            <person name="Valero Jimenez C.A."/>
            <person name="Zwaan B.J."/>
            <person name="Van Kan J.A."/>
            <person name="Takken W."/>
            <person name="Debets A.J."/>
            <person name="Schoustra S.E."/>
            <person name="Koenraadt C.J."/>
        </authorList>
    </citation>
    <scope>NUCLEOTIDE SEQUENCE [LARGE SCALE GENOMIC DNA]</scope>
    <source>
        <strain evidence="2 3">ARSEF 8028</strain>
    </source>
</reference>
<sequence length="348" mass="39579">MLSSLDILTEASRLRSGVPCSLADESPHSGHSHRVFKIVFEDSVIWAARTSQDVSSWKNELRAVKDFLHVKQHRPNIKAPDIYFRDDHPIIYSEWVGGAPLAVWNFLTPLIKRQRLLDDLADFLLQLWTVPAPPASALAQPLYSTWLTDSLDRGLRRTLAGTAKWGDAINYLIMRSMISKYAEQFDSYSGIGFAHGDLNAYNIMKSDDFHLTGVVDWDWMYLAPLPVIIHHPWFIADIPGWKNDGVGDGDNFAEDRLFLENAIKSRELSQQLPPVVSTLLTGSEKRLFFQSAFHFKDIHENFVRLHCPRTEENIKAAKFQLAAVLSLYPELGCMEGPRTVRNLLEDSF</sequence>
<feature type="domain" description="Aminoglycoside phosphotransferase" evidence="1">
    <location>
        <begin position="28"/>
        <end position="222"/>
    </location>
</feature>
<dbReference type="AlphaFoldDB" id="A0A2S7YKE2"/>
<proteinExistence type="predicted"/>